<dbReference type="AlphaFoldDB" id="A0A1U7CIY1"/>
<keyword evidence="1" id="KW-0732">Signal</keyword>
<evidence type="ECO:0000259" key="4">
    <source>
        <dbReference type="Pfam" id="PF07627"/>
    </source>
</evidence>
<evidence type="ECO:0000259" key="2">
    <source>
        <dbReference type="Pfam" id="PF07624"/>
    </source>
</evidence>
<dbReference type="InterPro" id="IPR013039">
    <property type="entry name" value="DUF1588"/>
</dbReference>
<dbReference type="InterPro" id="IPR011478">
    <property type="entry name" value="DUF1585"/>
</dbReference>
<feature type="chain" id="PRO_5012143179" description="Cytochrome c domain-containing protein" evidence="1">
    <location>
        <begin position="30"/>
        <end position="671"/>
    </location>
</feature>
<feature type="domain" description="DUF1592" evidence="5">
    <location>
        <begin position="317"/>
        <end position="442"/>
    </location>
</feature>
<proteinExistence type="predicted"/>
<evidence type="ECO:0000313" key="8">
    <source>
        <dbReference type="Proteomes" id="UP000186309"/>
    </source>
</evidence>
<accession>A0A1U7CIY1</accession>
<dbReference type="Pfam" id="PF07631">
    <property type="entry name" value="PSD4"/>
    <property type="match status" value="1"/>
</dbReference>
<evidence type="ECO:0000256" key="1">
    <source>
        <dbReference type="SAM" id="SignalP"/>
    </source>
</evidence>
<dbReference type="Proteomes" id="UP000186309">
    <property type="component" value="Chromosome"/>
</dbReference>
<dbReference type="RefSeq" id="WP_168189286.1">
    <property type="nucleotide sequence ID" value="NZ_CP019082.1"/>
</dbReference>
<feature type="signal peptide" evidence="1">
    <location>
        <begin position="1"/>
        <end position="29"/>
    </location>
</feature>
<dbReference type="STRING" id="1387353.BSF38_00298"/>
<organism evidence="7 8">
    <name type="scientific">Paludisphaera borealis</name>
    <dbReference type="NCBI Taxonomy" id="1387353"/>
    <lineage>
        <taxon>Bacteria</taxon>
        <taxon>Pseudomonadati</taxon>
        <taxon>Planctomycetota</taxon>
        <taxon>Planctomycetia</taxon>
        <taxon>Isosphaerales</taxon>
        <taxon>Isosphaeraceae</taxon>
        <taxon>Paludisphaera</taxon>
    </lineage>
</organism>
<dbReference type="EMBL" id="CP019082">
    <property type="protein sequence ID" value="APW58889.1"/>
    <property type="molecule type" value="Genomic_DNA"/>
</dbReference>
<evidence type="ECO:0000259" key="3">
    <source>
        <dbReference type="Pfam" id="PF07626"/>
    </source>
</evidence>
<feature type="domain" description="DUF1587" evidence="3">
    <location>
        <begin position="163"/>
        <end position="226"/>
    </location>
</feature>
<dbReference type="InterPro" id="IPR013036">
    <property type="entry name" value="DUF1587"/>
</dbReference>
<evidence type="ECO:0000259" key="6">
    <source>
        <dbReference type="Pfam" id="PF07637"/>
    </source>
</evidence>
<dbReference type="Pfam" id="PF07626">
    <property type="entry name" value="PSD3"/>
    <property type="match status" value="1"/>
</dbReference>
<gene>
    <name evidence="7" type="ORF">BSF38_00298</name>
</gene>
<dbReference type="InterPro" id="IPR013043">
    <property type="entry name" value="DUF1595"/>
</dbReference>
<dbReference type="Pfam" id="PF07627">
    <property type="entry name" value="PSCyt3"/>
    <property type="match status" value="1"/>
</dbReference>
<name>A0A1U7CIY1_9BACT</name>
<evidence type="ECO:0008006" key="9">
    <source>
        <dbReference type="Google" id="ProtNLM"/>
    </source>
</evidence>
<dbReference type="Pfam" id="PF07637">
    <property type="entry name" value="PSD5"/>
    <property type="match status" value="1"/>
</dbReference>
<feature type="domain" description="DUF1595" evidence="6">
    <location>
        <begin position="247"/>
        <end position="308"/>
    </location>
</feature>
<evidence type="ECO:0000259" key="5">
    <source>
        <dbReference type="Pfam" id="PF07631"/>
    </source>
</evidence>
<evidence type="ECO:0000313" key="7">
    <source>
        <dbReference type="EMBL" id="APW58889.1"/>
    </source>
</evidence>
<feature type="domain" description="DUF1588" evidence="4">
    <location>
        <begin position="460"/>
        <end position="558"/>
    </location>
</feature>
<dbReference type="KEGG" id="pbor:BSF38_00298"/>
<protein>
    <recommendedName>
        <fullName evidence="9">Cytochrome c domain-containing protein</fullName>
    </recommendedName>
</protein>
<reference evidence="8" key="1">
    <citation type="submission" date="2016-12" db="EMBL/GenBank/DDBJ databases">
        <title>Comparative genomics of four Isosphaeraceae planctomycetes: a common pool of plasmids and glycoside hydrolase genes.</title>
        <authorList>
            <person name="Ivanova A."/>
        </authorList>
    </citation>
    <scope>NUCLEOTIDE SEQUENCE [LARGE SCALE GENOMIC DNA]</scope>
    <source>
        <strain evidence="8">PX4</strain>
    </source>
</reference>
<feature type="domain" description="DUF1585" evidence="2">
    <location>
        <begin position="595"/>
        <end position="665"/>
    </location>
</feature>
<dbReference type="Pfam" id="PF07624">
    <property type="entry name" value="PSD2"/>
    <property type="match status" value="1"/>
</dbReference>
<dbReference type="InterPro" id="IPR013042">
    <property type="entry name" value="DUF1592"/>
</dbReference>
<sequence>MVRRWPAPVLFSALMLAAAFTAFMPVAFAQATRVVDESFFVESAYPMLHAVQCERCHSDNGVASEARLAFPETDAGRDQITAFGLSLMDLVDRKNPEQSMLLRKPTKRVKHTGGQRIKPGSDEEAVLLRWINYLAGLSDEQVRQARERIARSDPRGVEALAVRRLTHSQYNQTVRDLLGDQIQPASGFPKEDFVNGFKNQLEGQGISPLQAEAYSKAAERLARAAFRGGDQHGLIPRQPASPTDAACVDAFVRQFGLKAFRRPLTDDEARRYSGLFLEEVGRAKNFQAGASMVIEAMLQSPHFLFRIERGADSPAAPFEIASRLSYLLWGTTPSDELLRAAGKGDLATAEQIEASARRMLEDPRARPAMEEFLAQWMRFDRVLEATRDRRRFREFNADVAAAMVEETRRLFSHLVWNDQNFMEFFTADYTFVNSDLARLYGLPAPGEEFAKVEYPADSGRSGVLGHGSFLVLTSTPSETSPTARGLFVRNHFLGQEVPPPPAGVNTVLPNITEDAPMTNRQPLAVHLNSESCASCHRLLDPIGLGFEQYNAIGAFQKKMVLQFPGPRGEEGRGRKSTIKELDVDSSGYIQGIEDSAFSTPRELGRLLAASPTCQKAIVKQLFRYAFGRQETVNDQPVIDALVAKFRDSGFRFRELIIALVTSELFLQKGSG</sequence>
<keyword evidence="8" id="KW-1185">Reference proteome</keyword>